<feature type="compositionally biased region" description="Basic and acidic residues" evidence="1">
    <location>
        <begin position="312"/>
        <end position="328"/>
    </location>
</feature>
<dbReference type="OrthoDB" id="4501775at2759"/>
<dbReference type="AlphaFoldDB" id="A0A8H6UGX0"/>
<evidence type="ECO:0000256" key="1">
    <source>
        <dbReference type="SAM" id="MobiDB-lite"/>
    </source>
</evidence>
<organism evidence="2 3">
    <name type="scientific">Aspergillus hiratsukae</name>
    <dbReference type="NCBI Taxonomy" id="1194566"/>
    <lineage>
        <taxon>Eukaryota</taxon>
        <taxon>Fungi</taxon>
        <taxon>Dikarya</taxon>
        <taxon>Ascomycota</taxon>
        <taxon>Pezizomycotina</taxon>
        <taxon>Eurotiomycetes</taxon>
        <taxon>Eurotiomycetidae</taxon>
        <taxon>Eurotiales</taxon>
        <taxon>Aspergillaceae</taxon>
        <taxon>Aspergillus</taxon>
        <taxon>Aspergillus subgen. Fumigati</taxon>
    </lineage>
</organism>
<evidence type="ECO:0000313" key="2">
    <source>
        <dbReference type="EMBL" id="KAF7128320.1"/>
    </source>
</evidence>
<keyword evidence="3" id="KW-1185">Reference proteome</keyword>
<dbReference type="EMBL" id="JACBAD010001932">
    <property type="protein sequence ID" value="KAF7128320.1"/>
    <property type="molecule type" value="Genomic_DNA"/>
</dbReference>
<feature type="compositionally biased region" description="Basic and acidic residues" evidence="1">
    <location>
        <begin position="336"/>
        <end position="358"/>
    </location>
</feature>
<proteinExistence type="predicted"/>
<gene>
    <name evidence="2" type="ORF">CNMCM5793_002862</name>
</gene>
<accession>A0A8H6UGX0</accession>
<name>A0A8H6UGX0_9EURO</name>
<protein>
    <submittedName>
        <fullName evidence="2">Uncharacterized protein</fullName>
    </submittedName>
</protein>
<feature type="region of interest" description="Disordered" evidence="1">
    <location>
        <begin position="312"/>
        <end position="358"/>
    </location>
</feature>
<dbReference type="CDD" id="cd00303">
    <property type="entry name" value="retropepsin_like"/>
    <property type="match status" value="2"/>
</dbReference>
<evidence type="ECO:0000313" key="3">
    <source>
        <dbReference type="Proteomes" id="UP000630445"/>
    </source>
</evidence>
<sequence>MPSIALDNDSNGPQKIDPVVRDAIRRSMIDQLDLPSYRPLRPPKTAGLSLPTLNHSVPRSLCPMRHPDIDRGSRTLSELVFTCNLMSSRVWDRLVDGRQLHLEPCTSVVFPLDSAPLSVRGMARNVNWHLLHGPQTYVDDFLVIDMECFDLLIGSETISREDLLTFRSDLSFRLSRTGSNPTIHYIKAIFQTEEEPPLRAIIDYGLDENIISQRCRKILSRFHLPSFPLQPGQQIADSNGNLHTATEQVELVISKSGAAGTEKDWFFVSNEERLEPSGSYDVILGRKWRERFENKGSNGYRAAPTYYRDHVKDERTRQEEERNRREMIARGQQGDEEMRRANQERNARERERISKGSR</sequence>
<dbReference type="Proteomes" id="UP000630445">
    <property type="component" value="Unassembled WGS sequence"/>
</dbReference>
<comment type="caution">
    <text evidence="2">The sequence shown here is derived from an EMBL/GenBank/DDBJ whole genome shotgun (WGS) entry which is preliminary data.</text>
</comment>
<reference evidence="2" key="1">
    <citation type="submission" date="2020-06" db="EMBL/GenBank/DDBJ databases">
        <title>Draft genome sequences of strains closely related to Aspergillus parafelis and Aspergillus hiratsukae.</title>
        <authorList>
            <person name="Dos Santos R.A.C."/>
            <person name="Rivero-Menendez O."/>
            <person name="Steenwyk J.L."/>
            <person name="Mead M.E."/>
            <person name="Goldman G.H."/>
            <person name="Alastruey-Izquierdo A."/>
            <person name="Rokas A."/>
        </authorList>
    </citation>
    <scope>NUCLEOTIDE SEQUENCE</scope>
    <source>
        <strain evidence="2">CNM-CM5793</strain>
    </source>
</reference>